<feature type="compositionally biased region" description="Polar residues" evidence="1">
    <location>
        <begin position="92"/>
        <end position="114"/>
    </location>
</feature>
<organism evidence="4">
    <name type="scientific">Schistosoma curassoni</name>
    <dbReference type="NCBI Taxonomy" id="6186"/>
    <lineage>
        <taxon>Eukaryota</taxon>
        <taxon>Metazoa</taxon>
        <taxon>Spiralia</taxon>
        <taxon>Lophotrochozoa</taxon>
        <taxon>Platyhelminthes</taxon>
        <taxon>Trematoda</taxon>
        <taxon>Digenea</taxon>
        <taxon>Strigeidida</taxon>
        <taxon>Schistosomatoidea</taxon>
        <taxon>Schistosomatidae</taxon>
        <taxon>Schistosoma</taxon>
    </lineage>
</organism>
<keyword evidence="3" id="KW-1185">Reference proteome</keyword>
<reference evidence="2 3" key="2">
    <citation type="submission" date="2018-11" db="EMBL/GenBank/DDBJ databases">
        <authorList>
            <consortium name="Pathogen Informatics"/>
        </authorList>
    </citation>
    <scope>NUCLEOTIDE SEQUENCE [LARGE SCALE GENOMIC DNA]</scope>
    <source>
        <strain evidence="2">Dakar</strain>
        <strain evidence="3">Dakar, Senegal</strain>
    </source>
</reference>
<protein>
    <submittedName>
        <fullName evidence="2 4">Uncharacterized protein</fullName>
    </submittedName>
</protein>
<reference evidence="4" key="1">
    <citation type="submission" date="2016-06" db="UniProtKB">
        <authorList>
            <consortium name="WormBaseParasite"/>
        </authorList>
    </citation>
    <scope>IDENTIFICATION</scope>
</reference>
<dbReference type="Proteomes" id="UP000279833">
    <property type="component" value="Unassembled WGS sequence"/>
</dbReference>
<evidence type="ECO:0000313" key="2">
    <source>
        <dbReference type="EMBL" id="VDP44202.1"/>
    </source>
</evidence>
<feature type="region of interest" description="Disordered" evidence="1">
    <location>
        <begin position="75"/>
        <end position="138"/>
    </location>
</feature>
<evidence type="ECO:0000313" key="3">
    <source>
        <dbReference type="Proteomes" id="UP000279833"/>
    </source>
</evidence>
<proteinExistence type="predicted"/>
<dbReference type="WBParaSite" id="SCUD_0001136201-mRNA-1">
    <property type="protein sequence ID" value="SCUD_0001136201-mRNA-1"/>
    <property type="gene ID" value="SCUD_0001136201"/>
</dbReference>
<gene>
    <name evidence="2" type="ORF">SCUD_LOCUS11362</name>
</gene>
<evidence type="ECO:0000256" key="1">
    <source>
        <dbReference type="SAM" id="MobiDB-lite"/>
    </source>
</evidence>
<dbReference type="AlphaFoldDB" id="A0A183K8N2"/>
<name>A0A183K8N2_9TREM</name>
<accession>A0A183K8N2</accession>
<evidence type="ECO:0000313" key="4">
    <source>
        <dbReference type="WBParaSite" id="SCUD_0001136201-mRNA-1"/>
    </source>
</evidence>
<dbReference type="EMBL" id="UZAK01034359">
    <property type="protein sequence ID" value="VDP44202.1"/>
    <property type="molecule type" value="Genomic_DNA"/>
</dbReference>
<sequence length="138" mass="15420">MANDKSEKAISQKQLTVKQNEMICSPEDYEVAKALSNADQLLGSTVNKRLSAILQRRQDRQKGYTSGLEQAKKMLNGFNGIPEEKINRSRRTAQSVVASRPQSQQPTSRCTKNSHAPPCDQPSVPLRNASETRRNHSK</sequence>